<evidence type="ECO:0000256" key="11">
    <source>
        <dbReference type="SAM" id="MobiDB-lite"/>
    </source>
</evidence>
<dbReference type="Proteomes" id="UP000018468">
    <property type="component" value="Linkage group LG5"/>
</dbReference>
<proteinExistence type="inferred from homology"/>
<evidence type="ECO:0000313" key="14">
    <source>
        <dbReference type="Ensembl" id="ENSLOCP00000006143.1"/>
    </source>
</evidence>
<dbReference type="GO" id="GO:0008083">
    <property type="term" value="F:growth factor activity"/>
    <property type="evidence" value="ECO:0007669"/>
    <property type="project" value="UniProtKB-KW"/>
</dbReference>
<dbReference type="GO" id="GO:0005615">
    <property type="term" value="C:extracellular space"/>
    <property type="evidence" value="ECO:0000318"/>
    <property type="project" value="GO_Central"/>
</dbReference>
<feature type="region of interest" description="Disordered" evidence="11">
    <location>
        <begin position="186"/>
        <end position="206"/>
    </location>
</feature>
<dbReference type="GO" id="GO:0005125">
    <property type="term" value="F:cytokine activity"/>
    <property type="evidence" value="ECO:0000318"/>
    <property type="project" value="GO_Central"/>
</dbReference>
<feature type="compositionally biased region" description="Basic and acidic residues" evidence="11">
    <location>
        <begin position="186"/>
        <end position="197"/>
    </location>
</feature>
<feature type="chain" id="PRO_5004867607" evidence="12">
    <location>
        <begin position="24"/>
        <end position="371"/>
    </location>
</feature>
<dbReference type="EMBL" id="AHAT01025167">
    <property type="status" value="NOT_ANNOTATED_CDS"/>
    <property type="molecule type" value="Genomic_DNA"/>
</dbReference>
<evidence type="ECO:0000256" key="8">
    <source>
        <dbReference type="ARBA" id="ARBA00023157"/>
    </source>
</evidence>
<evidence type="ECO:0000256" key="9">
    <source>
        <dbReference type="ARBA" id="ARBA00023180"/>
    </source>
</evidence>
<dbReference type="SUPFAM" id="SSF57501">
    <property type="entry name" value="Cystine-knot cytokines"/>
    <property type="match status" value="1"/>
</dbReference>
<dbReference type="PROSITE" id="PS00250">
    <property type="entry name" value="TGF_BETA_1"/>
    <property type="match status" value="1"/>
</dbReference>
<dbReference type="GO" id="GO:0009888">
    <property type="term" value="P:tissue development"/>
    <property type="evidence" value="ECO:0007669"/>
    <property type="project" value="UniProtKB-ARBA"/>
</dbReference>
<keyword evidence="15" id="KW-1185">Reference proteome</keyword>
<keyword evidence="7 10" id="KW-0339">Growth factor</keyword>
<dbReference type="InterPro" id="IPR001839">
    <property type="entry name" value="TGF-b_C"/>
</dbReference>
<keyword evidence="5" id="KW-0165">Cleavage on pair of basic residues</keyword>
<organism evidence="14 15">
    <name type="scientific">Lepisosteus oculatus</name>
    <name type="common">Spotted gar</name>
    <dbReference type="NCBI Taxonomy" id="7918"/>
    <lineage>
        <taxon>Eukaryota</taxon>
        <taxon>Metazoa</taxon>
        <taxon>Chordata</taxon>
        <taxon>Craniata</taxon>
        <taxon>Vertebrata</taxon>
        <taxon>Euteleostomi</taxon>
        <taxon>Actinopterygii</taxon>
        <taxon>Neopterygii</taxon>
        <taxon>Holostei</taxon>
        <taxon>Semionotiformes</taxon>
        <taxon>Lepisosteidae</taxon>
        <taxon>Lepisosteus</taxon>
    </lineage>
</organism>
<keyword evidence="4" id="KW-0964">Secreted</keyword>
<dbReference type="Bgee" id="ENSLOCG00000005102">
    <property type="expression patterns" value="Expressed in bone element and 1 other cell type or tissue"/>
</dbReference>
<evidence type="ECO:0000256" key="2">
    <source>
        <dbReference type="ARBA" id="ARBA00006656"/>
    </source>
</evidence>
<keyword evidence="3" id="KW-0217">Developmental protein</keyword>
<name>W5MCN4_LEPOC</name>
<dbReference type="InParanoid" id="W5MCN4"/>
<dbReference type="GO" id="GO:0007369">
    <property type="term" value="P:gastrulation"/>
    <property type="evidence" value="ECO:0007669"/>
    <property type="project" value="UniProtKB-ARBA"/>
</dbReference>
<keyword evidence="9" id="KW-0325">Glycoprotein</keyword>
<comment type="similarity">
    <text evidence="2 10">Belongs to the TGF-beta family.</text>
</comment>
<dbReference type="GeneID" id="102694740"/>
<evidence type="ECO:0000256" key="4">
    <source>
        <dbReference type="ARBA" id="ARBA00022525"/>
    </source>
</evidence>
<dbReference type="SMART" id="SM00204">
    <property type="entry name" value="TGFB"/>
    <property type="match status" value="1"/>
</dbReference>
<feature type="signal peptide" evidence="12">
    <location>
        <begin position="1"/>
        <end position="23"/>
    </location>
</feature>
<dbReference type="AlphaFoldDB" id="W5MCN4"/>
<feature type="domain" description="TGF-beta family profile" evidence="13">
    <location>
        <begin position="258"/>
        <end position="371"/>
    </location>
</feature>
<dbReference type="HOGENOM" id="CLU_020515_1_1_1"/>
<sequence length="371" mass="41967">MYLLKASSVLLCSSLLFSAALDALRSGDHQPTPAATYKYPPAGLHLPASFMRQLYRRVQSGNATLEERLANEADSVKSILPKRFARKGSRWVVTFDLSTFLTNEELQMAELRIRFPRFLNLSTSTVEVRHAHEFPCPNGTCYSRQLVGLFSASSFVASNPNWKIYNITNLLGDWLKENLSSLNRKLEKEPSLPRRDLPPSNSSKDQGLNGRALLVVFTKVKPGSGLQDKASLLLAAEHSGFVFSHESQETGNPIKAKRNRRQQDLKAKSLCRRVDLHVDFSHVGWASWIVYPKRYNAYRCEGECPYPLGEQFKPTNHAYMQSLVKLYNPDQVPSTCCVPIKTSPLSMLYFDEDRIVLRHHEGMIVDECGCR</sequence>
<dbReference type="eggNOG" id="KOG3900">
    <property type="taxonomic scope" value="Eukaryota"/>
</dbReference>
<reference evidence="15" key="1">
    <citation type="submission" date="2011-12" db="EMBL/GenBank/DDBJ databases">
        <title>The Draft Genome of Lepisosteus oculatus.</title>
        <authorList>
            <consortium name="The Broad Institute Genome Assembly &amp; Analysis Group"/>
            <consortium name="Computational R&amp;D Group"/>
            <consortium name="and Sequencing Platform"/>
            <person name="Di Palma F."/>
            <person name="Alfoldi J."/>
            <person name="Johnson J."/>
            <person name="Berlin A."/>
            <person name="Gnerre S."/>
            <person name="Jaffe D."/>
            <person name="MacCallum I."/>
            <person name="Young S."/>
            <person name="Walker B.J."/>
            <person name="Lander E.S."/>
            <person name="Lindblad-Toh K."/>
        </authorList>
    </citation>
    <scope>NUCLEOTIDE SEQUENCE [LARGE SCALE GENOMIC DNA]</scope>
</reference>
<evidence type="ECO:0000256" key="3">
    <source>
        <dbReference type="ARBA" id="ARBA00022473"/>
    </source>
</evidence>
<reference evidence="14" key="3">
    <citation type="submission" date="2025-09" db="UniProtKB">
        <authorList>
            <consortium name="Ensembl"/>
        </authorList>
    </citation>
    <scope>IDENTIFICATION</scope>
</reference>
<dbReference type="RefSeq" id="XP_006630405.1">
    <property type="nucleotide sequence ID" value="XM_006630342.2"/>
</dbReference>
<evidence type="ECO:0000259" key="13">
    <source>
        <dbReference type="PROSITE" id="PS51362"/>
    </source>
</evidence>
<evidence type="ECO:0000256" key="1">
    <source>
        <dbReference type="ARBA" id="ARBA00004613"/>
    </source>
</evidence>
<dbReference type="PANTHER" id="PTHR11848:SF159">
    <property type="entry name" value="NODAL HOMOLOG"/>
    <property type="match status" value="1"/>
</dbReference>
<keyword evidence="6 12" id="KW-0732">Signal</keyword>
<reference evidence="14" key="2">
    <citation type="submission" date="2025-08" db="UniProtKB">
        <authorList>
            <consortium name="Ensembl"/>
        </authorList>
    </citation>
    <scope>IDENTIFICATION</scope>
</reference>
<dbReference type="InterPro" id="IPR029034">
    <property type="entry name" value="Cystine-knot_cytokine"/>
</dbReference>
<evidence type="ECO:0000256" key="5">
    <source>
        <dbReference type="ARBA" id="ARBA00022685"/>
    </source>
</evidence>
<evidence type="ECO:0000256" key="10">
    <source>
        <dbReference type="RuleBase" id="RU000354"/>
    </source>
</evidence>
<evidence type="ECO:0000256" key="7">
    <source>
        <dbReference type="ARBA" id="ARBA00023030"/>
    </source>
</evidence>
<dbReference type="Ensembl" id="ENSLOCT00000006151.1">
    <property type="protein sequence ID" value="ENSLOCP00000006143.1"/>
    <property type="gene ID" value="ENSLOCG00000005102.1"/>
</dbReference>
<dbReference type="InterPro" id="IPR017948">
    <property type="entry name" value="TGFb_CS"/>
</dbReference>
<dbReference type="STRING" id="7918.ENSLOCP00000006143"/>
<dbReference type="GO" id="GO:0007178">
    <property type="term" value="P:cell surface receptor protein serine/threonine kinase signaling pathway"/>
    <property type="evidence" value="ECO:0000318"/>
    <property type="project" value="GO_Central"/>
</dbReference>
<dbReference type="OrthoDB" id="5949851at2759"/>
<dbReference type="CTD" id="30292"/>
<evidence type="ECO:0000256" key="6">
    <source>
        <dbReference type="ARBA" id="ARBA00022729"/>
    </source>
</evidence>
<dbReference type="FunFam" id="2.10.90.10:FF:000026">
    <property type="entry name" value="Nodal homolog 3-A"/>
    <property type="match status" value="1"/>
</dbReference>
<evidence type="ECO:0000256" key="12">
    <source>
        <dbReference type="SAM" id="SignalP"/>
    </source>
</evidence>
<dbReference type="Gene3D" id="2.10.90.10">
    <property type="entry name" value="Cystine-knot cytokines"/>
    <property type="match status" value="1"/>
</dbReference>
<keyword evidence="8" id="KW-1015">Disulfide bond</keyword>
<dbReference type="KEGG" id="loc:102694740"/>
<accession>W5MCN4</accession>
<evidence type="ECO:0000313" key="15">
    <source>
        <dbReference type="Proteomes" id="UP000018468"/>
    </source>
</evidence>
<comment type="subcellular location">
    <subcellularLocation>
        <location evidence="1">Secreted</location>
    </subcellularLocation>
</comment>
<dbReference type="GeneTree" id="ENSGT00940000165641"/>
<dbReference type="PROSITE" id="PS51362">
    <property type="entry name" value="TGF_BETA_2"/>
    <property type="match status" value="1"/>
</dbReference>
<dbReference type="OMA" id="MHLYRNF"/>
<dbReference type="PANTHER" id="PTHR11848">
    <property type="entry name" value="TGF-BETA FAMILY"/>
    <property type="match status" value="1"/>
</dbReference>
<protein>
    <submittedName>
        <fullName evidence="14">Nodal-related 2</fullName>
    </submittedName>
</protein>
<dbReference type="InterPro" id="IPR015615">
    <property type="entry name" value="TGF-beta-rel"/>
</dbReference>
<dbReference type="Pfam" id="PF00019">
    <property type="entry name" value="TGF_beta"/>
    <property type="match status" value="1"/>
</dbReference>
<dbReference type="CDD" id="cd13759">
    <property type="entry name" value="TGF_beta_NODAL"/>
    <property type="match status" value="1"/>
</dbReference>